<accession>A0AB74UQU2</accession>
<dbReference type="RefSeq" id="WP_395116142.1">
    <property type="nucleotide sequence ID" value="NZ_CP170721.1"/>
</dbReference>
<name>A0AB74UQU2_9GAMM</name>
<gene>
    <name evidence="2" type="ORF">ACFYG5_13920</name>
</gene>
<dbReference type="AlphaFoldDB" id="A0AB74UQU2"/>
<keyword evidence="1" id="KW-0560">Oxidoreductase</keyword>
<dbReference type="InterPro" id="IPR042204">
    <property type="entry name" value="2Fe-2S-bd_N"/>
</dbReference>
<organism evidence="2">
    <name type="scientific">Rhodanobacter sp. FW102-FHT14D07</name>
    <dbReference type="NCBI Taxonomy" id="3351462"/>
    <lineage>
        <taxon>Bacteria</taxon>
        <taxon>Pseudomonadati</taxon>
        <taxon>Pseudomonadota</taxon>
        <taxon>Gammaproteobacteria</taxon>
        <taxon>Lysobacterales</taxon>
        <taxon>Rhodanobacteraceae</taxon>
        <taxon>Rhodanobacter</taxon>
    </lineage>
</organism>
<proteinExistence type="predicted"/>
<sequence length="84" mass="8678">MSAAGTVRLSVDGEPVAVPAGSSVAAAVASVAAARFRRSVRGEPRAAVCGMGVCFECRVRIDDTPHQRACMTPAREGMQVSTDD</sequence>
<reference evidence="2" key="1">
    <citation type="submission" date="2024-10" db="EMBL/GenBank/DDBJ databases">
        <authorList>
            <person name="Lesea H.P."/>
            <person name="Kuehl J.V."/>
            <person name="Chandonia J.-M."/>
        </authorList>
    </citation>
    <scope>NUCLEOTIDE SEQUENCE</scope>
    <source>
        <strain evidence="2">FW102-FHT14D07</strain>
    </source>
</reference>
<dbReference type="Gene3D" id="3.10.20.440">
    <property type="entry name" value="2Fe-2S iron-sulphur cluster binding domain, sarcosine oxidase, alpha subunit, N-terminal domain"/>
    <property type="match status" value="1"/>
</dbReference>
<dbReference type="EMBL" id="CP170721">
    <property type="protein sequence ID" value="XIA17649.1"/>
    <property type="molecule type" value="Genomic_DNA"/>
</dbReference>
<dbReference type="InterPro" id="IPR036010">
    <property type="entry name" value="2Fe-2S_ferredoxin-like_sf"/>
</dbReference>
<evidence type="ECO:0000313" key="2">
    <source>
        <dbReference type="EMBL" id="XIA17649.1"/>
    </source>
</evidence>
<evidence type="ECO:0000256" key="1">
    <source>
        <dbReference type="ARBA" id="ARBA00023002"/>
    </source>
</evidence>
<dbReference type="Pfam" id="PF13510">
    <property type="entry name" value="Fer2_4"/>
    <property type="match status" value="1"/>
</dbReference>
<protein>
    <submittedName>
        <fullName evidence="2">(2Fe-2S)-binding protein</fullName>
    </submittedName>
</protein>
<dbReference type="SUPFAM" id="SSF54292">
    <property type="entry name" value="2Fe-2S ferredoxin-like"/>
    <property type="match status" value="1"/>
</dbReference>
<dbReference type="GO" id="GO:0016491">
    <property type="term" value="F:oxidoreductase activity"/>
    <property type="evidence" value="ECO:0007669"/>
    <property type="project" value="UniProtKB-KW"/>
</dbReference>
<dbReference type="GO" id="GO:0051536">
    <property type="term" value="F:iron-sulfur cluster binding"/>
    <property type="evidence" value="ECO:0007669"/>
    <property type="project" value="InterPro"/>
</dbReference>